<organism evidence="1 2">
    <name type="scientific">Acropora cervicornis</name>
    <name type="common">Staghorn coral</name>
    <dbReference type="NCBI Taxonomy" id="6130"/>
    <lineage>
        <taxon>Eukaryota</taxon>
        <taxon>Metazoa</taxon>
        <taxon>Cnidaria</taxon>
        <taxon>Anthozoa</taxon>
        <taxon>Hexacorallia</taxon>
        <taxon>Scleractinia</taxon>
        <taxon>Astrocoeniina</taxon>
        <taxon>Acroporidae</taxon>
        <taxon>Acropora</taxon>
    </lineage>
</organism>
<reference evidence="1" key="2">
    <citation type="journal article" date="2023" name="Science">
        <title>Genomic signatures of disease resistance in endangered staghorn corals.</title>
        <authorList>
            <person name="Vollmer S.V."/>
            <person name="Selwyn J.D."/>
            <person name="Despard B.A."/>
            <person name="Roesel C.L."/>
        </authorList>
    </citation>
    <scope>NUCLEOTIDE SEQUENCE</scope>
    <source>
        <strain evidence="1">K2</strain>
    </source>
</reference>
<accession>A0AAD9QGF1</accession>
<comment type="caution">
    <text evidence="1">The sequence shown here is derived from an EMBL/GenBank/DDBJ whole genome shotgun (WGS) entry which is preliminary data.</text>
</comment>
<proteinExistence type="predicted"/>
<protein>
    <recommendedName>
        <fullName evidence="3">Reverse transcriptase</fullName>
    </recommendedName>
</protein>
<feature type="non-terminal residue" evidence="1">
    <location>
        <position position="181"/>
    </location>
</feature>
<name>A0AAD9QGF1_ACRCE</name>
<keyword evidence="2" id="KW-1185">Reference proteome</keyword>
<reference evidence="1" key="1">
    <citation type="journal article" date="2023" name="G3 (Bethesda)">
        <title>Whole genome assembly and annotation of the endangered Caribbean coral Acropora cervicornis.</title>
        <authorList>
            <person name="Selwyn J.D."/>
            <person name="Vollmer S.V."/>
        </authorList>
    </citation>
    <scope>NUCLEOTIDE SEQUENCE</scope>
    <source>
        <strain evidence="1">K2</strain>
    </source>
</reference>
<evidence type="ECO:0008006" key="3">
    <source>
        <dbReference type="Google" id="ProtNLM"/>
    </source>
</evidence>
<dbReference type="PANTHER" id="PTHR47510:SF3">
    <property type="entry name" value="ENDO_EXONUCLEASE_PHOSPHATASE DOMAIN-CONTAINING PROTEIN"/>
    <property type="match status" value="1"/>
</dbReference>
<dbReference type="AlphaFoldDB" id="A0AAD9QGF1"/>
<evidence type="ECO:0000313" key="2">
    <source>
        <dbReference type="Proteomes" id="UP001249851"/>
    </source>
</evidence>
<dbReference type="Proteomes" id="UP001249851">
    <property type="component" value="Unassembled WGS sequence"/>
</dbReference>
<gene>
    <name evidence="1" type="ORF">P5673_016424</name>
</gene>
<sequence length="181" mass="20004">LSDADPVFNPTDKANLFNNCFLSVFNHVDNEAPPPGCYAKVSVRECSSHITLPVSDVLTTLLHLNPSKSPGPDGISSLLLKNLAPQINSSITYIFNKTLNDGIFPSKWKDCNLTPVFKSYQKDIVSNYRDWSELWGTSYNASKCKHLSLTKKQKPLETMYFLAGNVLSKSACEIDLGVSIS</sequence>
<dbReference type="EMBL" id="JARQWQ010000035">
    <property type="protein sequence ID" value="KAK2560664.1"/>
    <property type="molecule type" value="Genomic_DNA"/>
</dbReference>
<evidence type="ECO:0000313" key="1">
    <source>
        <dbReference type="EMBL" id="KAK2560664.1"/>
    </source>
</evidence>
<dbReference type="PANTHER" id="PTHR47510">
    <property type="entry name" value="REVERSE TRANSCRIPTASE DOMAIN-CONTAINING PROTEIN"/>
    <property type="match status" value="1"/>
</dbReference>